<dbReference type="Proteomes" id="UP000266673">
    <property type="component" value="Unassembled WGS sequence"/>
</dbReference>
<sequence length="269" mass="30509">MTDSNISKNDLSDICHSLGMSTEGNKADLVQRLKEFQAYGHQEKSADGMRLTNNKLQEDADVESETSDSHNENIEVQNPETQRLRELLRKINHSSNDILPSSLPQDTGETSDHPLQASKTSKKRKSQTEEEDPDSMFGKVLTNFQKLENAMLNFDDKLNLMAHQVQETRNKADIKEAWPKHKFEKHRDQHEYDTLRQVGRELDMAIDSGTMEDITSHINAAKDLVGNRMFTLRVAEGFGWDIASALPDTQDDWLKGKDSLIEKAKALAD</sequence>
<dbReference type="EMBL" id="QKWP01001828">
    <property type="protein sequence ID" value="RIB06360.1"/>
    <property type="molecule type" value="Genomic_DNA"/>
</dbReference>
<accession>A0A397U7Z0</accession>
<organism evidence="3 4">
    <name type="scientific">Gigaspora rosea</name>
    <dbReference type="NCBI Taxonomy" id="44941"/>
    <lineage>
        <taxon>Eukaryota</taxon>
        <taxon>Fungi</taxon>
        <taxon>Fungi incertae sedis</taxon>
        <taxon>Mucoromycota</taxon>
        <taxon>Glomeromycotina</taxon>
        <taxon>Glomeromycetes</taxon>
        <taxon>Diversisporales</taxon>
        <taxon>Gigasporaceae</taxon>
        <taxon>Gigaspora</taxon>
    </lineage>
</organism>
<evidence type="ECO:0000256" key="1">
    <source>
        <dbReference type="SAM" id="MobiDB-lite"/>
    </source>
</evidence>
<evidence type="ECO:0000313" key="3">
    <source>
        <dbReference type="EMBL" id="RIB06360.1"/>
    </source>
</evidence>
<evidence type="ECO:0000259" key="2">
    <source>
        <dbReference type="PROSITE" id="PS50800"/>
    </source>
</evidence>
<dbReference type="Gene3D" id="1.10.720.30">
    <property type="entry name" value="SAP domain"/>
    <property type="match status" value="1"/>
</dbReference>
<protein>
    <recommendedName>
        <fullName evidence="2">SAP domain-containing protein</fullName>
    </recommendedName>
</protein>
<dbReference type="PROSITE" id="PS50800">
    <property type="entry name" value="SAP"/>
    <property type="match status" value="1"/>
</dbReference>
<feature type="compositionally biased region" description="Polar residues" evidence="1">
    <location>
        <begin position="95"/>
        <end position="108"/>
    </location>
</feature>
<dbReference type="OrthoDB" id="2446083at2759"/>
<dbReference type="Pfam" id="PF02037">
    <property type="entry name" value="SAP"/>
    <property type="match status" value="1"/>
</dbReference>
<gene>
    <name evidence="3" type="ORF">C2G38_2046848</name>
</gene>
<feature type="region of interest" description="Disordered" evidence="1">
    <location>
        <begin position="58"/>
        <end position="81"/>
    </location>
</feature>
<feature type="domain" description="SAP" evidence="2">
    <location>
        <begin position="3"/>
        <end position="37"/>
    </location>
</feature>
<dbReference type="AlphaFoldDB" id="A0A397U7Z0"/>
<dbReference type="InterPro" id="IPR036361">
    <property type="entry name" value="SAP_dom_sf"/>
</dbReference>
<dbReference type="InterPro" id="IPR003034">
    <property type="entry name" value="SAP_dom"/>
</dbReference>
<evidence type="ECO:0000313" key="4">
    <source>
        <dbReference type="Proteomes" id="UP000266673"/>
    </source>
</evidence>
<reference evidence="3 4" key="1">
    <citation type="submission" date="2018-06" db="EMBL/GenBank/DDBJ databases">
        <title>Comparative genomics reveals the genomic features of Rhizophagus irregularis, R. cerebriforme, R. diaphanum and Gigaspora rosea, and their symbiotic lifestyle signature.</title>
        <authorList>
            <person name="Morin E."/>
            <person name="San Clemente H."/>
            <person name="Chen E.C.H."/>
            <person name="De La Providencia I."/>
            <person name="Hainaut M."/>
            <person name="Kuo A."/>
            <person name="Kohler A."/>
            <person name="Murat C."/>
            <person name="Tang N."/>
            <person name="Roy S."/>
            <person name="Loubradou J."/>
            <person name="Henrissat B."/>
            <person name="Grigoriev I.V."/>
            <person name="Corradi N."/>
            <person name="Roux C."/>
            <person name="Martin F.M."/>
        </authorList>
    </citation>
    <scope>NUCLEOTIDE SEQUENCE [LARGE SCALE GENOMIC DNA]</scope>
    <source>
        <strain evidence="3 4">DAOM 194757</strain>
    </source>
</reference>
<comment type="caution">
    <text evidence="3">The sequence shown here is derived from an EMBL/GenBank/DDBJ whole genome shotgun (WGS) entry which is preliminary data.</text>
</comment>
<feature type="region of interest" description="Disordered" evidence="1">
    <location>
        <begin position="95"/>
        <end position="137"/>
    </location>
</feature>
<dbReference type="SUPFAM" id="SSF68906">
    <property type="entry name" value="SAP domain"/>
    <property type="match status" value="1"/>
</dbReference>
<keyword evidence="4" id="KW-1185">Reference proteome</keyword>
<proteinExistence type="predicted"/>
<name>A0A397U7Z0_9GLOM</name>